<evidence type="ECO:0000256" key="2">
    <source>
        <dbReference type="ARBA" id="ARBA00023172"/>
    </source>
</evidence>
<evidence type="ECO:0000256" key="1">
    <source>
        <dbReference type="ARBA" id="ARBA00022908"/>
    </source>
</evidence>
<name>A0A3D9Z1N6_9HYPH</name>
<dbReference type="SUPFAM" id="SSF56349">
    <property type="entry name" value="DNA breaking-rejoining enzymes"/>
    <property type="match status" value="1"/>
</dbReference>
<dbReference type="OrthoDB" id="7615137at2"/>
<proteinExistence type="predicted"/>
<dbReference type="Gene3D" id="1.10.443.10">
    <property type="entry name" value="Intergrase catalytic core"/>
    <property type="match status" value="1"/>
</dbReference>
<gene>
    <name evidence="4" type="ORF">DES32_1537</name>
</gene>
<dbReference type="InterPro" id="IPR002104">
    <property type="entry name" value="Integrase_catalytic"/>
</dbReference>
<keyword evidence="1" id="KW-0229">DNA integration</keyword>
<evidence type="ECO:0000313" key="5">
    <source>
        <dbReference type="Proteomes" id="UP000256900"/>
    </source>
</evidence>
<dbReference type="PROSITE" id="PS51898">
    <property type="entry name" value="TYR_RECOMBINASE"/>
    <property type="match status" value="1"/>
</dbReference>
<dbReference type="PANTHER" id="PTHR30349">
    <property type="entry name" value="PHAGE INTEGRASE-RELATED"/>
    <property type="match status" value="1"/>
</dbReference>
<dbReference type="RefSeq" id="WP_115836041.1">
    <property type="nucleotide sequence ID" value="NZ_CP025086.1"/>
</dbReference>
<dbReference type="Pfam" id="PF00589">
    <property type="entry name" value="Phage_integrase"/>
    <property type="match status" value="1"/>
</dbReference>
<dbReference type="GO" id="GO:0003677">
    <property type="term" value="F:DNA binding"/>
    <property type="evidence" value="ECO:0007669"/>
    <property type="project" value="InterPro"/>
</dbReference>
<dbReference type="GO" id="GO:0015074">
    <property type="term" value="P:DNA integration"/>
    <property type="evidence" value="ECO:0007669"/>
    <property type="project" value="UniProtKB-KW"/>
</dbReference>
<dbReference type="Proteomes" id="UP000256900">
    <property type="component" value="Unassembled WGS sequence"/>
</dbReference>
<protein>
    <submittedName>
        <fullName evidence="4">Phage integrase family protein</fullName>
    </submittedName>
</protein>
<organism evidence="4 5">
    <name type="scientific">Methylovirgula ligni</name>
    <dbReference type="NCBI Taxonomy" id="569860"/>
    <lineage>
        <taxon>Bacteria</taxon>
        <taxon>Pseudomonadati</taxon>
        <taxon>Pseudomonadota</taxon>
        <taxon>Alphaproteobacteria</taxon>
        <taxon>Hyphomicrobiales</taxon>
        <taxon>Beijerinckiaceae</taxon>
        <taxon>Methylovirgula</taxon>
    </lineage>
</organism>
<dbReference type="GO" id="GO:0006310">
    <property type="term" value="P:DNA recombination"/>
    <property type="evidence" value="ECO:0007669"/>
    <property type="project" value="UniProtKB-KW"/>
</dbReference>
<keyword evidence="2" id="KW-0233">DNA recombination</keyword>
<sequence>MSIYKREGSPNYTYDFQFKGQRFAGSTGHANKRDAEAREREIREELKRQFANARSFDAAPMTIDEAAGRYWAEVGERAKSHRDINWSLVYIVKNLGPDKAIASITDSDVAALVARRRGDLVSYPKMIAGKMAKERIPKRISNSTVNRSVIDPLRRVLRRAEQNWGETVGRINWRVHRLREPVERVRFASAEEEAAIFAVLPSHYHPAVRFAILSGLRASELCGMKWTDINWSGLIITVRGKGNKTAPIPLSAAMIEILAPMRPRDAVGTPVWRNMSNEPMTYRSLSAAFVKACEQAGVVGLRLHDLRHTCATRLLRSTGNLKMVSRLLRHSDVSTTAKYAHVLDDDLRNAMNAMEPVKVPS</sequence>
<dbReference type="EMBL" id="QUMO01000002">
    <property type="protein sequence ID" value="REF87900.1"/>
    <property type="molecule type" value="Genomic_DNA"/>
</dbReference>
<evidence type="ECO:0000313" key="4">
    <source>
        <dbReference type="EMBL" id="REF87900.1"/>
    </source>
</evidence>
<dbReference type="InterPro" id="IPR011010">
    <property type="entry name" value="DNA_brk_join_enz"/>
</dbReference>
<reference evidence="4 5" key="1">
    <citation type="submission" date="2018-08" db="EMBL/GenBank/DDBJ databases">
        <title>Genomic Encyclopedia of Type Strains, Phase IV (KMG-IV): sequencing the most valuable type-strain genomes for metagenomic binning, comparative biology and taxonomic classification.</title>
        <authorList>
            <person name="Goeker M."/>
        </authorList>
    </citation>
    <scope>NUCLEOTIDE SEQUENCE [LARGE SCALE GENOMIC DNA]</scope>
    <source>
        <strain evidence="4 5">BW863</strain>
    </source>
</reference>
<feature type="domain" description="Tyr recombinase" evidence="3">
    <location>
        <begin position="183"/>
        <end position="352"/>
    </location>
</feature>
<dbReference type="AlphaFoldDB" id="A0A3D9Z1N6"/>
<accession>A0A3D9Z1N6</accession>
<comment type="caution">
    <text evidence="4">The sequence shown here is derived from an EMBL/GenBank/DDBJ whole genome shotgun (WGS) entry which is preliminary data.</text>
</comment>
<keyword evidence="5" id="KW-1185">Reference proteome</keyword>
<evidence type="ECO:0000259" key="3">
    <source>
        <dbReference type="PROSITE" id="PS51898"/>
    </source>
</evidence>
<dbReference type="InterPro" id="IPR013762">
    <property type="entry name" value="Integrase-like_cat_sf"/>
</dbReference>
<dbReference type="PANTHER" id="PTHR30349:SF64">
    <property type="entry name" value="PROPHAGE INTEGRASE INTD-RELATED"/>
    <property type="match status" value="1"/>
</dbReference>
<dbReference type="CDD" id="cd00796">
    <property type="entry name" value="INT_Rci_Hp1_C"/>
    <property type="match status" value="1"/>
</dbReference>
<dbReference type="InterPro" id="IPR050090">
    <property type="entry name" value="Tyrosine_recombinase_XerCD"/>
</dbReference>